<keyword evidence="6" id="KW-1133">Transmembrane helix</keyword>
<dbReference type="CDD" id="cd06530">
    <property type="entry name" value="S26_SPase_I"/>
    <property type="match status" value="1"/>
</dbReference>
<dbReference type="EC" id="3.4.21.89" evidence="3 6"/>
<dbReference type="PRINTS" id="PR00727">
    <property type="entry name" value="LEADERPTASE"/>
</dbReference>
<evidence type="ECO:0000256" key="3">
    <source>
        <dbReference type="ARBA" id="ARBA00013208"/>
    </source>
</evidence>
<evidence type="ECO:0000313" key="8">
    <source>
        <dbReference type="EMBL" id="MBN0988125.1"/>
    </source>
</evidence>
<dbReference type="Pfam" id="PF10502">
    <property type="entry name" value="Peptidase_S26"/>
    <property type="match status" value="1"/>
</dbReference>
<dbReference type="PANTHER" id="PTHR43390:SF1">
    <property type="entry name" value="CHLOROPLAST PROCESSING PEPTIDASE"/>
    <property type="match status" value="1"/>
</dbReference>
<evidence type="ECO:0000259" key="7">
    <source>
        <dbReference type="Pfam" id="PF10502"/>
    </source>
</evidence>
<proteinExistence type="inferred from homology"/>
<dbReference type="PANTHER" id="PTHR43390">
    <property type="entry name" value="SIGNAL PEPTIDASE I"/>
    <property type="match status" value="1"/>
</dbReference>
<keyword evidence="6" id="KW-0645">Protease</keyword>
<dbReference type="RefSeq" id="WP_205213743.1">
    <property type="nucleotide sequence ID" value="NZ_JAFFZP010000017.1"/>
</dbReference>
<protein>
    <recommendedName>
        <fullName evidence="4 6">Signal peptidase I</fullName>
        <ecNumber evidence="3 6">3.4.21.89</ecNumber>
    </recommendedName>
</protein>
<dbReference type="NCBIfam" id="TIGR02227">
    <property type="entry name" value="sigpep_I_bact"/>
    <property type="match status" value="1"/>
</dbReference>
<dbReference type="InterPro" id="IPR000223">
    <property type="entry name" value="Pept_S26A_signal_pept_1"/>
</dbReference>
<dbReference type="EMBL" id="JAFFZP010000017">
    <property type="protein sequence ID" value="MBN0988125.1"/>
    <property type="molecule type" value="Genomic_DNA"/>
</dbReference>
<comment type="similarity">
    <text evidence="2 6">Belongs to the peptidase S26 family.</text>
</comment>
<dbReference type="Gene3D" id="2.10.109.10">
    <property type="entry name" value="Umud Fragment, subunit A"/>
    <property type="match status" value="1"/>
</dbReference>
<accession>A0ABS2W931</accession>
<gene>
    <name evidence="8" type="primary">lepB</name>
    <name evidence="8" type="ORF">JW498_12200</name>
</gene>
<name>A0ABS2W931_9GAMM</name>
<dbReference type="InterPro" id="IPR036286">
    <property type="entry name" value="LexA/Signal_pep-like_sf"/>
</dbReference>
<evidence type="ECO:0000313" key="9">
    <source>
        <dbReference type="Proteomes" id="UP000760472"/>
    </source>
</evidence>
<sequence length="180" mass="20040">MTVQKTRKISIFKLILALLAIIIIVALLVLAYLFLTQKLINIGSSNMAPTLHRGSVVTFLPYAAFSYQPERWDMVLYKARGGETSVGRIVGMPQETIQLIDGELYINETIQPLPSELTQAGIRYLAADEFRTKKEGKIVTHKTGPDEYFILGDNTAASFDSRYVGPVPRESIISSVAKLY</sequence>
<evidence type="ECO:0000256" key="2">
    <source>
        <dbReference type="ARBA" id="ARBA00009370"/>
    </source>
</evidence>
<evidence type="ECO:0000256" key="1">
    <source>
        <dbReference type="ARBA" id="ARBA00000677"/>
    </source>
</evidence>
<feature type="domain" description="Peptidase S26" evidence="7">
    <location>
        <begin position="18"/>
        <end position="176"/>
    </location>
</feature>
<keyword evidence="5 6" id="KW-0378">Hydrolase</keyword>
<evidence type="ECO:0000256" key="5">
    <source>
        <dbReference type="ARBA" id="ARBA00022801"/>
    </source>
</evidence>
<keyword evidence="6" id="KW-0472">Membrane</keyword>
<evidence type="ECO:0000256" key="6">
    <source>
        <dbReference type="RuleBase" id="RU362042"/>
    </source>
</evidence>
<dbReference type="InterPro" id="IPR019533">
    <property type="entry name" value="Peptidase_S26"/>
</dbReference>
<feature type="transmembrane region" description="Helical" evidence="6">
    <location>
        <begin position="12"/>
        <end position="35"/>
    </location>
</feature>
<reference evidence="8 9" key="1">
    <citation type="submission" date="2021-02" db="EMBL/GenBank/DDBJ databases">
        <title>A novel species of genus Amphritea isolated from a fishpond in China.</title>
        <authorList>
            <person name="Lu H."/>
        </authorList>
    </citation>
    <scope>NUCLEOTIDE SEQUENCE [LARGE SCALE GENOMIC DNA]</scope>
    <source>
        <strain evidence="8 9">RP18W</strain>
    </source>
</reference>
<dbReference type="GO" id="GO:0009003">
    <property type="term" value="F:signal peptidase activity"/>
    <property type="evidence" value="ECO:0007669"/>
    <property type="project" value="UniProtKB-EC"/>
</dbReference>
<dbReference type="Proteomes" id="UP000760472">
    <property type="component" value="Unassembled WGS sequence"/>
</dbReference>
<keyword evidence="9" id="KW-1185">Reference proteome</keyword>
<comment type="subcellular location">
    <subcellularLocation>
        <location evidence="6">Membrane</location>
        <topology evidence="6">Multi-pass membrane protein</topology>
    </subcellularLocation>
</comment>
<comment type="catalytic activity">
    <reaction evidence="1 6">
        <text>Cleavage of hydrophobic, N-terminal signal or leader sequences from secreted and periplasmic proteins.</text>
        <dbReference type="EC" id="3.4.21.89"/>
    </reaction>
</comment>
<comment type="caution">
    <text evidence="6">Lacks conserved residue(s) required for the propagation of feature annotation.</text>
</comment>
<evidence type="ECO:0000256" key="4">
    <source>
        <dbReference type="ARBA" id="ARBA00019232"/>
    </source>
</evidence>
<organism evidence="8 9">
    <name type="scientific">Amphritea pacifica</name>
    <dbReference type="NCBI Taxonomy" id="2811233"/>
    <lineage>
        <taxon>Bacteria</taxon>
        <taxon>Pseudomonadati</taxon>
        <taxon>Pseudomonadota</taxon>
        <taxon>Gammaproteobacteria</taxon>
        <taxon>Oceanospirillales</taxon>
        <taxon>Oceanospirillaceae</taxon>
        <taxon>Amphritea</taxon>
    </lineage>
</organism>
<comment type="caution">
    <text evidence="8">The sequence shown here is derived from an EMBL/GenBank/DDBJ whole genome shotgun (WGS) entry which is preliminary data.</text>
</comment>
<dbReference type="InterPro" id="IPR019758">
    <property type="entry name" value="Pept_S26A_signal_pept_1_CS"/>
</dbReference>
<dbReference type="PROSITE" id="PS00761">
    <property type="entry name" value="SPASE_I_3"/>
    <property type="match status" value="1"/>
</dbReference>
<keyword evidence="6" id="KW-0812">Transmembrane</keyword>
<dbReference type="SUPFAM" id="SSF51306">
    <property type="entry name" value="LexA/Signal peptidase"/>
    <property type="match status" value="1"/>
</dbReference>